<dbReference type="Proteomes" id="UP000016936">
    <property type="component" value="Unassembled WGS sequence"/>
</dbReference>
<dbReference type="HOGENOM" id="CLU_144916_0_0_1"/>
<gene>
    <name evidence="1" type="ORF">COCHEDRAFT_1192456</name>
</gene>
<evidence type="ECO:0000313" key="1">
    <source>
        <dbReference type="EMBL" id="EMD94339.1"/>
    </source>
</evidence>
<name>M2U776_COCH5</name>
<reference evidence="1 2" key="1">
    <citation type="journal article" date="2012" name="PLoS Pathog.">
        <title>Diverse lifestyles and strategies of plant pathogenesis encoded in the genomes of eighteen Dothideomycetes fungi.</title>
        <authorList>
            <person name="Ohm R.A."/>
            <person name="Feau N."/>
            <person name="Henrissat B."/>
            <person name="Schoch C.L."/>
            <person name="Horwitz B.A."/>
            <person name="Barry K.W."/>
            <person name="Condon B.J."/>
            <person name="Copeland A.C."/>
            <person name="Dhillon B."/>
            <person name="Glaser F."/>
            <person name="Hesse C.N."/>
            <person name="Kosti I."/>
            <person name="LaButti K."/>
            <person name="Lindquist E.A."/>
            <person name="Lucas S."/>
            <person name="Salamov A.A."/>
            <person name="Bradshaw R.E."/>
            <person name="Ciuffetti L."/>
            <person name="Hamelin R.C."/>
            <person name="Kema G.H.J."/>
            <person name="Lawrence C."/>
            <person name="Scott J.A."/>
            <person name="Spatafora J.W."/>
            <person name="Turgeon B.G."/>
            <person name="de Wit P.J.G.M."/>
            <person name="Zhong S."/>
            <person name="Goodwin S.B."/>
            <person name="Grigoriev I.V."/>
        </authorList>
    </citation>
    <scope>NUCLEOTIDE SEQUENCE [LARGE SCALE GENOMIC DNA]</scope>
    <source>
        <strain evidence="2">C5 / ATCC 48332 / race O</strain>
    </source>
</reference>
<accession>M2U776</accession>
<dbReference type="EMBL" id="KB445572">
    <property type="protein sequence ID" value="EMD94339.1"/>
    <property type="molecule type" value="Genomic_DNA"/>
</dbReference>
<reference evidence="2" key="2">
    <citation type="journal article" date="2013" name="PLoS Genet.">
        <title>Comparative genome structure, secondary metabolite, and effector coding capacity across Cochliobolus pathogens.</title>
        <authorList>
            <person name="Condon B.J."/>
            <person name="Leng Y."/>
            <person name="Wu D."/>
            <person name="Bushley K.E."/>
            <person name="Ohm R.A."/>
            <person name="Otillar R."/>
            <person name="Martin J."/>
            <person name="Schackwitz W."/>
            <person name="Grimwood J."/>
            <person name="MohdZainudin N."/>
            <person name="Xue C."/>
            <person name="Wang R."/>
            <person name="Manning V.A."/>
            <person name="Dhillon B."/>
            <person name="Tu Z.J."/>
            <person name="Steffenson B.J."/>
            <person name="Salamov A."/>
            <person name="Sun H."/>
            <person name="Lowry S."/>
            <person name="LaButti K."/>
            <person name="Han J."/>
            <person name="Copeland A."/>
            <person name="Lindquist E."/>
            <person name="Barry K."/>
            <person name="Schmutz J."/>
            <person name="Baker S.E."/>
            <person name="Ciuffetti L.M."/>
            <person name="Grigoriev I.V."/>
            <person name="Zhong S."/>
            <person name="Turgeon B.G."/>
        </authorList>
    </citation>
    <scope>NUCLEOTIDE SEQUENCE [LARGE SCALE GENOMIC DNA]</scope>
    <source>
        <strain evidence="2">C5 / ATCC 48332 / race O</strain>
    </source>
</reference>
<sequence length="107" mass="12242">MRWKHTHIHSSTPNLGLQQYAFRHTNLAAYSTLGTQTLSVCVVHSLARKRRCSSASNRTPASLCYRRPRHSQRGDHNTKVEYASGVWVLEEKALVWEHEQGGRRNCA</sequence>
<dbReference type="OrthoDB" id="10421737at2759"/>
<organism evidence="1 2">
    <name type="scientific">Cochliobolus heterostrophus (strain C5 / ATCC 48332 / race O)</name>
    <name type="common">Southern corn leaf blight fungus</name>
    <name type="synonym">Bipolaris maydis</name>
    <dbReference type="NCBI Taxonomy" id="701091"/>
    <lineage>
        <taxon>Eukaryota</taxon>
        <taxon>Fungi</taxon>
        <taxon>Dikarya</taxon>
        <taxon>Ascomycota</taxon>
        <taxon>Pezizomycotina</taxon>
        <taxon>Dothideomycetes</taxon>
        <taxon>Pleosporomycetidae</taxon>
        <taxon>Pleosporales</taxon>
        <taxon>Pleosporineae</taxon>
        <taxon>Pleosporaceae</taxon>
        <taxon>Bipolaris</taxon>
    </lineage>
</organism>
<keyword evidence="2" id="KW-1185">Reference proteome</keyword>
<dbReference type="AlphaFoldDB" id="M2U776"/>
<protein>
    <submittedName>
        <fullName evidence="1">Uncharacterized protein</fullName>
    </submittedName>
</protein>
<evidence type="ECO:0000313" key="2">
    <source>
        <dbReference type="Proteomes" id="UP000016936"/>
    </source>
</evidence>
<proteinExistence type="predicted"/>
<dbReference type="OMA" id="RWKHTHI"/>